<feature type="region of interest" description="Disordered" evidence="1">
    <location>
        <begin position="27"/>
        <end position="61"/>
    </location>
</feature>
<dbReference type="EMBL" id="BOOI01000064">
    <property type="protein sequence ID" value="GIH87634.1"/>
    <property type="molecule type" value="Genomic_DNA"/>
</dbReference>
<keyword evidence="3" id="KW-1185">Reference proteome</keyword>
<evidence type="ECO:0000313" key="2">
    <source>
        <dbReference type="EMBL" id="GIH87634.1"/>
    </source>
</evidence>
<reference evidence="2" key="1">
    <citation type="submission" date="2021-01" db="EMBL/GenBank/DDBJ databases">
        <title>Whole genome shotgun sequence of Planobispora rosea NBRC 15558.</title>
        <authorList>
            <person name="Komaki H."/>
            <person name="Tamura T."/>
        </authorList>
    </citation>
    <scope>NUCLEOTIDE SEQUENCE</scope>
    <source>
        <strain evidence="2">NBRC 15558</strain>
    </source>
</reference>
<protein>
    <submittedName>
        <fullName evidence="2">Uncharacterized protein</fullName>
    </submittedName>
</protein>
<organism evidence="2 3">
    <name type="scientific">Planobispora rosea</name>
    <dbReference type="NCBI Taxonomy" id="35762"/>
    <lineage>
        <taxon>Bacteria</taxon>
        <taxon>Bacillati</taxon>
        <taxon>Actinomycetota</taxon>
        <taxon>Actinomycetes</taxon>
        <taxon>Streptosporangiales</taxon>
        <taxon>Streptosporangiaceae</taxon>
        <taxon>Planobispora</taxon>
    </lineage>
</organism>
<sequence>MEWGNGEDMDVTEGLALRYVTSATMSITADEPHHNGSDASLTGRTGVANPLGRPRAHRSGT</sequence>
<evidence type="ECO:0000313" key="3">
    <source>
        <dbReference type="Proteomes" id="UP000655044"/>
    </source>
</evidence>
<dbReference type="Proteomes" id="UP000655044">
    <property type="component" value="Unassembled WGS sequence"/>
</dbReference>
<comment type="caution">
    <text evidence="2">The sequence shown here is derived from an EMBL/GenBank/DDBJ whole genome shotgun (WGS) entry which is preliminary data.</text>
</comment>
<proteinExistence type="predicted"/>
<name>A0A8J3WF24_PLARO</name>
<dbReference type="AlphaFoldDB" id="A0A8J3WF24"/>
<gene>
    <name evidence="2" type="ORF">Pro02_60420</name>
</gene>
<accession>A0A8J3WF24</accession>
<evidence type="ECO:0000256" key="1">
    <source>
        <dbReference type="SAM" id="MobiDB-lite"/>
    </source>
</evidence>